<keyword evidence="3" id="KW-1185">Reference proteome</keyword>
<dbReference type="Gene3D" id="3.40.710.10">
    <property type="entry name" value="DD-peptidase/beta-lactamase superfamily"/>
    <property type="match status" value="1"/>
</dbReference>
<comment type="caution">
    <text evidence="2">The sequence shown here is derived from an EMBL/GenBank/DDBJ whole genome shotgun (WGS) entry which is preliminary data.</text>
</comment>
<dbReference type="EMBL" id="JACLCP010000001">
    <property type="protein sequence ID" value="MBC2844205.1"/>
    <property type="molecule type" value="Genomic_DNA"/>
</dbReference>
<organism evidence="2 3">
    <name type="scientific">Winogradskyella flava</name>
    <dbReference type="NCBI Taxonomy" id="1884876"/>
    <lineage>
        <taxon>Bacteria</taxon>
        <taxon>Pseudomonadati</taxon>
        <taxon>Bacteroidota</taxon>
        <taxon>Flavobacteriia</taxon>
        <taxon>Flavobacteriales</taxon>
        <taxon>Flavobacteriaceae</taxon>
        <taxon>Winogradskyella</taxon>
    </lineage>
</organism>
<dbReference type="Pfam" id="PF00144">
    <property type="entry name" value="Beta-lactamase"/>
    <property type="match status" value="1"/>
</dbReference>
<dbReference type="Proteomes" id="UP000533900">
    <property type="component" value="Unassembled WGS sequence"/>
</dbReference>
<dbReference type="InterPro" id="IPR001466">
    <property type="entry name" value="Beta-lactam-related"/>
</dbReference>
<feature type="domain" description="Beta-lactamase-related" evidence="1">
    <location>
        <begin position="65"/>
        <end position="356"/>
    </location>
</feature>
<protein>
    <submittedName>
        <fullName evidence="2">Beta-lactamase family protein</fullName>
    </submittedName>
</protein>
<dbReference type="PROSITE" id="PS51257">
    <property type="entry name" value="PROKAR_LIPOPROTEIN"/>
    <property type="match status" value="1"/>
</dbReference>
<name>A0A842INH4_9FLAO</name>
<gene>
    <name evidence="2" type="ORF">H7F21_03800</name>
</gene>
<dbReference type="SUPFAM" id="SSF56601">
    <property type="entry name" value="beta-lactamase/transpeptidase-like"/>
    <property type="match status" value="1"/>
</dbReference>
<dbReference type="InterPro" id="IPR012338">
    <property type="entry name" value="Beta-lactam/transpept-like"/>
</dbReference>
<sequence length="379" mass="42642">MKYPKILYVLLLIFVFSCKEEKKTSAEVAHKTEVFQSILDSIYNQNKDAVGLMIHIESPDKGISWSGVAGYSDKSETELEKDQPVLIASNTKTYVSAAILKLVEQSKFDLNQAIDTLIFEKTNKLLKTDGYDTSQIKIAQLLNHTSGIYDYAGTEEYMQLIKDDPKHRYSRNEQIQLAVSMGNPLGKAGEVFAYADTNYLLLTEIIEGITDKPFYIALRELIGYEKLGMQTTWFSTLEDYPQNTKPLVHQYWTSEGLDSYEVDHSFDLYGGGGIASTSKDLAVFCQSLFNNKIFDKANTLDLIYAKANPEQPMEGDYYLGISSVDFDGLKGYGHGGFWGTAVNYFPELNSSIAVFVLDRDKRILRVNINEAIVKALSEL</sequence>
<dbReference type="RefSeq" id="WP_185787891.1">
    <property type="nucleotide sequence ID" value="NZ_JACLCP010000001.1"/>
</dbReference>
<dbReference type="AlphaFoldDB" id="A0A842INH4"/>
<dbReference type="PANTHER" id="PTHR46825">
    <property type="entry name" value="D-ALANYL-D-ALANINE-CARBOXYPEPTIDASE/ENDOPEPTIDASE AMPH"/>
    <property type="match status" value="1"/>
</dbReference>
<accession>A0A842INH4</accession>
<dbReference type="PANTHER" id="PTHR46825:SF9">
    <property type="entry name" value="BETA-LACTAMASE-RELATED DOMAIN-CONTAINING PROTEIN"/>
    <property type="match status" value="1"/>
</dbReference>
<evidence type="ECO:0000313" key="2">
    <source>
        <dbReference type="EMBL" id="MBC2844205.1"/>
    </source>
</evidence>
<proteinExistence type="predicted"/>
<reference evidence="2" key="1">
    <citation type="submission" date="2020-08" db="EMBL/GenBank/DDBJ databases">
        <title>Winogradskyella ouciana sp. nov., isolated from the hadal seawater of the Mariana Trench.</title>
        <authorList>
            <person name="He X."/>
        </authorList>
    </citation>
    <scope>NUCLEOTIDE SEQUENCE [LARGE SCALE GENOMIC DNA]</scope>
    <source>
        <strain evidence="2">KCTC 52348</strain>
    </source>
</reference>
<evidence type="ECO:0000259" key="1">
    <source>
        <dbReference type="Pfam" id="PF00144"/>
    </source>
</evidence>
<evidence type="ECO:0000313" key="3">
    <source>
        <dbReference type="Proteomes" id="UP000533900"/>
    </source>
</evidence>
<dbReference type="InterPro" id="IPR050491">
    <property type="entry name" value="AmpC-like"/>
</dbReference>